<comment type="caution">
    <text evidence="1">The sequence shown here is derived from an EMBL/GenBank/DDBJ whole genome shotgun (WGS) entry which is preliminary data.</text>
</comment>
<organism evidence="1 2">
    <name type="scientific">Paenibacillus cisolokensis</name>
    <dbReference type="NCBI Taxonomy" id="1658519"/>
    <lineage>
        <taxon>Bacteria</taxon>
        <taxon>Bacillati</taxon>
        <taxon>Bacillota</taxon>
        <taxon>Bacilli</taxon>
        <taxon>Bacillales</taxon>
        <taxon>Paenibacillaceae</taxon>
        <taxon>Paenibacillus</taxon>
    </lineage>
</organism>
<dbReference type="Proteomes" id="UP000680304">
    <property type="component" value="Unassembled WGS sequence"/>
</dbReference>
<proteinExistence type="predicted"/>
<evidence type="ECO:0000313" key="1">
    <source>
        <dbReference type="EMBL" id="GIQ63568.1"/>
    </source>
</evidence>
<dbReference type="EMBL" id="BOVJ01000066">
    <property type="protein sequence ID" value="GIQ63568.1"/>
    <property type="molecule type" value="Genomic_DNA"/>
</dbReference>
<protein>
    <submittedName>
        <fullName evidence="1">Uncharacterized protein</fullName>
    </submittedName>
</protein>
<accession>A0ABQ4N5W2</accession>
<gene>
    <name evidence="1" type="ORF">PACILC2_21360</name>
</gene>
<reference evidence="1 2" key="1">
    <citation type="submission" date="2021-04" db="EMBL/GenBank/DDBJ databases">
        <title>Draft genome sequence of Paenibacillus cisolokensis, LC2-13A.</title>
        <authorList>
            <person name="Uke A."/>
            <person name="Chhe C."/>
            <person name="Baramee S."/>
            <person name="Kosugi A."/>
        </authorList>
    </citation>
    <scope>NUCLEOTIDE SEQUENCE [LARGE SCALE GENOMIC DNA]</scope>
    <source>
        <strain evidence="1 2">LC2-13A</strain>
    </source>
</reference>
<keyword evidence="2" id="KW-1185">Reference proteome</keyword>
<dbReference type="RefSeq" id="WP_213528676.1">
    <property type="nucleotide sequence ID" value="NZ_BOVJ01000066.1"/>
</dbReference>
<evidence type="ECO:0000313" key="2">
    <source>
        <dbReference type="Proteomes" id="UP000680304"/>
    </source>
</evidence>
<sequence length="71" mass="7937">MFRTGFFRVVHPLGCCESCSSDPAPLSGPDREIRRGMPTYSHNAAAVLPKMDEQERLYTVDVHAETVVFPL</sequence>
<name>A0ABQ4N5W2_9BACL</name>